<accession>A0A0M7AJG5</accession>
<protein>
    <recommendedName>
        <fullName evidence="3">Glycine zipper family protein</fullName>
    </recommendedName>
</protein>
<evidence type="ECO:0008006" key="3">
    <source>
        <dbReference type="Google" id="ProtNLM"/>
    </source>
</evidence>
<dbReference type="STRING" id="388408.LAX5112_03970"/>
<proteinExistence type="predicted"/>
<reference evidence="2" key="1">
    <citation type="submission" date="2015-07" db="EMBL/GenBank/DDBJ databases">
        <authorList>
            <person name="Rodrigo-Torres Lidia"/>
            <person name="Arahal R.David."/>
        </authorList>
    </citation>
    <scope>NUCLEOTIDE SEQUENCE [LARGE SCALE GENOMIC DNA]</scope>
    <source>
        <strain evidence="2">CECT 5112</strain>
    </source>
</reference>
<keyword evidence="2" id="KW-1185">Reference proteome</keyword>
<dbReference type="Proteomes" id="UP000053235">
    <property type="component" value="Unassembled WGS sequence"/>
</dbReference>
<sequence>MNFGTLFPRLSVTAVLVVSLTACGQTGSNYRPIVDGPMGYTYEKDLGDCKALAEQRRLFNDETKMAALAGAAIGGVLGAVEDDDGKNAAGNAVAGALAGGAIGAGGGALNAHGERKQIVMNCMRGRGHRVVG</sequence>
<organism evidence="1 2">
    <name type="scientific">Roseibium alexandrii</name>
    <dbReference type="NCBI Taxonomy" id="388408"/>
    <lineage>
        <taxon>Bacteria</taxon>
        <taxon>Pseudomonadati</taxon>
        <taxon>Pseudomonadota</taxon>
        <taxon>Alphaproteobacteria</taxon>
        <taxon>Hyphomicrobiales</taxon>
        <taxon>Stappiaceae</taxon>
        <taxon>Roseibium</taxon>
    </lineage>
</organism>
<dbReference type="RefSeq" id="WP_040451062.1">
    <property type="nucleotide sequence ID" value="NZ_CXWD01000018.1"/>
</dbReference>
<name>A0A0M7AJG5_9HYPH</name>
<dbReference type="EMBL" id="CXWD01000018">
    <property type="protein sequence ID" value="CTQ74777.1"/>
    <property type="molecule type" value="Genomic_DNA"/>
</dbReference>
<evidence type="ECO:0000313" key="1">
    <source>
        <dbReference type="EMBL" id="CTQ74777.1"/>
    </source>
</evidence>
<dbReference type="OrthoDB" id="7067979at2"/>
<evidence type="ECO:0000313" key="2">
    <source>
        <dbReference type="Proteomes" id="UP000053235"/>
    </source>
</evidence>
<dbReference type="AlphaFoldDB" id="A0A0M7AJG5"/>
<gene>
    <name evidence="1" type="ORF">LAX5112_03970</name>
</gene>